<dbReference type="RefSeq" id="WP_150437415.1">
    <property type="nucleotide sequence ID" value="NZ_VYKJ01000017.1"/>
</dbReference>
<dbReference type="Pfam" id="PF20242">
    <property type="entry name" value="Emfourin"/>
    <property type="match status" value="1"/>
</dbReference>
<reference evidence="1 2" key="1">
    <citation type="submission" date="2019-09" db="EMBL/GenBank/DDBJ databases">
        <authorList>
            <person name="Li Y."/>
        </authorList>
    </citation>
    <scope>NUCLEOTIDE SEQUENCE [LARGE SCALE GENOMIC DNA]</scope>
    <source>
        <strain evidence="1 2">L3-3HA</strain>
    </source>
</reference>
<evidence type="ECO:0000313" key="1">
    <source>
        <dbReference type="EMBL" id="KAA8995738.1"/>
    </source>
</evidence>
<dbReference type="AlphaFoldDB" id="A0A5J5FRF8"/>
<keyword evidence="2" id="KW-1185">Reference proteome</keyword>
<accession>A0A5J5FRF8</accession>
<dbReference type="EMBL" id="VYKJ01000017">
    <property type="protein sequence ID" value="KAA8995738.1"/>
    <property type="molecule type" value="Genomic_DNA"/>
</dbReference>
<dbReference type="OrthoDB" id="8658956at2"/>
<protein>
    <submittedName>
        <fullName evidence="1">Uncharacterized protein</fullName>
    </submittedName>
</protein>
<evidence type="ECO:0000313" key="2">
    <source>
        <dbReference type="Proteomes" id="UP000335415"/>
    </source>
</evidence>
<dbReference type="InterPro" id="IPR049457">
    <property type="entry name" value="Emfourin"/>
</dbReference>
<organism evidence="1 2">
    <name type="scientific">Affinibrenneria salicis</name>
    <dbReference type="NCBI Taxonomy" id="2590031"/>
    <lineage>
        <taxon>Bacteria</taxon>
        <taxon>Pseudomonadati</taxon>
        <taxon>Pseudomonadota</taxon>
        <taxon>Gammaproteobacteria</taxon>
        <taxon>Enterobacterales</taxon>
        <taxon>Pectobacteriaceae</taxon>
        <taxon>Affinibrenneria</taxon>
    </lineage>
</organism>
<proteinExistence type="predicted"/>
<sequence length="110" mass="12516">MKPVPLLTDDAVIELAREGGVAWLPKLAARRRFELAHLAPDERQKVRRLLNQVLPLGAPPGRENRAGRGDQFYYRIQISYLTPRHEGEILLLIPESLAPAELETLWRDGE</sequence>
<name>A0A5J5FRF8_9GAMM</name>
<comment type="caution">
    <text evidence="1">The sequence shown here is derived from an EMBL/GenBank/DDBJ whole genome shotgun (WGS) entry which is preliminary data.</text>
</comment>
<dbReference type="Proteomes" id="UP000335415">
    <property type="component" value="Unassembled WGS sequence"/>
</dbReference>
<gene>
    <name evidence="1" type="ORF">FJU30_23600</name>
</gene>